<dbReference type="Proteomes" id="UP000276301">
    <property type="component" value="Unassembled WGS sequence"/>
</dbReference>
<dbReference type="EMBL" id="RCHT01000001">
    <property type="protein sequence ID" value="RLL14546.1"/>
    <property type="molecule type" value="Genomic_DNA"/>
</dbReference>
<keyword evidence="3" id="KW-1185">Reference proteome</keyword>
<evidence type="ECO:0000256" key="1">
    <source>
        <dbReference type="SAM" id="MobiDB-lite"/>
    </source>
</evidence>
<accession>A0A498CQV9</accession>
<evidence type="ECO:0000313" key="3">
    <source>
        <dbReference type="Proteomes" id="UP000276301"/>
    </source>
</evidence>
<name>A0A498CQV9_9FIRM</name>
<comment type="caution">
    <text evidence="2">The sequence shown here is derived from an EMBL/GenBank/DDBJ whole genome shotgun (WGS) entry which is preliminary data.</text>
</comment>
<protein>
    <submittedName>
        <fullName evidence="2">Uncharacterized protein</fullName>
    </submittedName>
</protein>
<evidence type="ECO:0000313" key="2">
    <source>
        <dbReference type="EMBL" id="RLL14546.1"/>
    </source>
</evidence>
<organism evidence="2 3">
    <name type="scientific">Anaerotruncus massiliensis</name>
    <name type="common">ex Liu et al. 2021</name>
    <dbReference type="NCBI Taxonomy" id="2321404"/>
    <lineage>
        <taxon>Bacteria</taxon>
        <taxon>Bacillati</taxon>
        <taxon>Bacillota</taxon>
        <taxon>Clostridia</taxon>
        <taxon>Eubacteriales</taxon>
        <taxon>Oscillospiraceae</taxon>
        <taxon>Anaerotruncus</taxon>
    </lineage>
</organism>
<dbReference type="AlphaFoldDB" id="A0A498CQV9"/>
<feature type="region of interest" description="Disordered" evidence="1">
    <location>
        <begin position="1"/>
        <end position="25"/>
    </location>
</feature>
<feature type="compositionally biased region" description="Polar residues" evidence="1">
    <location>
        <begin position="16"/>
        <end position="25"/>
    </location>
</feature>
<reference evidence="2 3" key="1">
    <citation type="submission" date="2018-10" db="EMBL/GenBank/DDBJ databases">
        <title>Anaerotruncus faecis sp. nov., isolated from human feces.</title>
        <authorList>
            <person name="Wang Y.-J."/>
        </authorList>
    </citation>
    <scope>NUCLEOTIDE SEQUENCE [LARGE SCALE GENOMIC DNA]</scope>
    <source>
        <strain evidence="2 3">22A2-44</strain>
    </source>
</reference>
<gene>
    <name evidence="2" type="ORF">D4A47_00765</name>
</gene>
<sequence length="96" mass="11307">MQQSHRGWAKSGQKVFRQSSGNIPQQPLWSQQSLIWRPLSDVTSTGYQQQSLLGRHPLTGWMRHSSIFFRQQLQPQLQRFLLLQQQAINDHTFFSE</sequence>
<proteinExistence type="predicted"/>